<accession>A0A4P8XUH3</accession>
<dbReference type="OrthoDB" id="9807498at2"/>
<dbReference type="EMBL" id="CP039381">
    <property type="protein sequence ID" value="QCT06705.1"/>
    <property type="molecule type" value="Genomic_DNA"/>
</dbReference>
<dbReference type="Pfam" id="PF01136">
    <property type="entry name" value="Peptidase_U32"/>
    <property type="match status" value="1"/>
</dbReference>
<evidence type="ECO:0000313" key="3">
    <source>
        <dbReference type="Proteomes" id="UP000301475"/>
    </source>
</evidence>
<gene>
    <name evidence="2" type="ORF">E5Z56_04690</name>
</gene>
<dbReference type="KEGG" id="ruj:E5Z56_04690"/>
<feature type="domain" description="Peptidase U32 collagenase" evidence="1">
    <location>
        <begin position="304"/>
        <end position="413"/>
    </location>
</feature>
<sequence length="684" mass="77481">MKKIEILAPAGSFESVISAVRSGADAVYLGLQDFSARKEAKNFSFEELKETTSYCHIRNVKVYVTMNTLIFDRELEDALECVKKACECNIDALIVQDIGFANMVHKACPSLHLHGSTQMSVHTLSGAKLLKEMGFTRVVLSREMSREEIKYIADNLDIELEIFVHGALCMCVSGQCYFSAMLGGRSGNRGYCAQTCRLPFKVDGCDHALSLKDNSIIYYLDDMESIGVTSAKIEGRMKRPEYVASAVKACYEKREKGFISTATMENLKNVFSRTGFTDGYYTNHLGHHMFGYRKKEDVVSATEKLFREIRTSYKDEMQRVPLKGKFTLRENESPTFEVTDGKNVVITTCDDVKGEKALKVALSEEKAVSQLSKTGGTPYYFSNIETEIDEGITVPISFLNKIRREVLGIMDSKRDFDYNYNFTMPEIDFTPADQRITEKRAEVRKIDDKIGNDYDLIFVPITISDEDLEKVKKKCSKIGISVPRGLFGREDKIIEKLKEFKAKGINDTLCNNLGAVYFCKELGFNVHGGEFLNITNTASVLWAEEYGLDDILVSIEITDEQINALGGNIKRGLVSYGYIPLMLTRNCPVKSGRKDCRTCKKHGKMQDRKKYEFSLYCDGNCVEVLNSVPLNILSEINKKFFTFFTMEKFYVENSVEKVENYGENNGKRSQTTTYTRGMYFRGIK</sequence>
<reference evidence="2 3" key="1">
    <citation type="submission" date="2019-04" db="EMBL/GenBank/DDBJ databases">
        <authorList>
            <person name="Embree M."/>
            <person name="Gaffney J.R."/>
        </authorList>
    </citation>
    <scope>NUCLEOTIDE SEQUENCE [LARGE SCALE GENOMIC DNA]</scope>
    <source>
        <strain evidence="2 3">JE7A12</strain>
    </source>
</reference>
<dbReference type="Proteomes" id="UP000301475">
    <property type="component" value="Chromosome"/>
</dbReference>
<dbReference type="AlphaFoldDB" id="A0A4P8XUH3"/>
<dbReference type="Pfam" id="PF12392">
    <property type="entry name" value="DUF3656"/>
    <property type="match status" value="1"/>
</dbReference>
<dbReference type="InterPro" id="IPR020988">
    <property type="entry name" value="Pept_U32_collagenase"/>
</dbReference>
<name>A0A4P8XUH3_9FIRM</name>
<keyword evidence="3" id="KW-1185">Reference proteome</keyword>
<dbReference type="RefSeq" id="WP_138156756.1">
    <property type="nucleotide sequence ID" value="NZ_CP039381.1"/>
</dbReference>
<dbReference type="PANTHER" id="PTHR30217:SF10">
    <property type="entry name" value="23S RRNA 5-HYDROXYCYTIDINE C2501 SYNTHASE"/>
    <property type="match status" value="1"/>
</dbReference>
<protein>
    <submittedName>
        <fullName evidence="2">U32 family peptidase</fullName>
    </submittedName>
</protein>
<proteinExistence type="predicted"/>
<dbReference type="InterPro" id="IPR001539">
    <property type="entry name" value="Peptidase_U32"/>
</dbReference>
<evidence type="ECO:0000259" key="1">
    <source>
        <dbReference type="Pfam" id="PF12392"/>
    </source>
</evidence>
<evidence type="ECO:0000313" key="2">
    <source>
        <dbReference type="EMBL" id="QCT06705.1"/>
    </source>
</evidence>
<dbReference type="InterPro" id="IPR051454">
    <property type="entry name" value="RNA/ubiquinone_mod_enzymes"/>
</dbReference>
<organism evidence="2 3">
    <name type="scientific">Ruminococcus bovis</name>
    <dbReference type="NCBI Taxonomy" id="2564099"/>
    <lineage>
        <taxon>Bacteria</taxon>
        <taxon>Bacillati</taxon>
        <taxon>Bacillota</taxon>
        <taxon>Clostridia</taxon>
        <taxon>Eubacteriales</taxon>
        <taxon>Oscillospiraceae</taxon>
        <taxon>Ruminococcus</taxon>
    </lineage>
</organism>
<dbReference type="PANTHER" id="PTHR30217">
    <property type="entry name" value="PEPTIDASE U32 FAMILY"/>
    <property type="match status" value="1"/>
</dbReference>